<proteinExistence type="predicted"/>
<organism evidence="1 2">
    <name type="scientific">Lymnaea stagnalis</name>
    <name type="common">Great pond snail</name>
    <name type="synonym">Helix stagnalis</name>
    <dbReference type="NCBI Taxonomy" id="6523"/>
    <lineage>
        <taxon>Eukaryota</taxon>
        <taxon>Metazoa</taxon>
        <taxon>Spiralia</taxon>
        <taxon>Lophotrochozoa</taxon>
        <taxon>Mollusca</taxon>
        <taxon>Gastropoda</taxon>
        <taxon>Heterobranchia</taxon>
        <taxon>Euthyneura</taxon>
        <taxon>Panpulmonata</taxon>
        <taxon>Hygrophila</taxon>
        <taxon>Lymnaeoidea</taxon>
        <taxon>Lymnaeidae</taxon>
        <taxon>Lymnaea</taxon>
    </lineage>
</organism>
<evidence type="ECO:0000313" key="2">
    <source>
        <dbReference type="Proteomes" id="UP001497497"/>
    </source>
</evidence>
<comment type="caution">
    <text evidence="1">The sequence shown here is derived from an EMBL/GenBank/DDBJ whole genome shotgun (WGS) entry which is preliminary data.</text>
</comment>
<reference evidence="1 2" key="1">
    <citation type="submission" date="2024-04" db="EMBL/GenBank/DDBJ databases">
        <authorList>
            <consortium name="Genoscope - CEA"/>
            <person name="William W."/>
        </authorList>
    </citation>
    <scope>NUCLEOTIDE SEQUENCE [LARGE SCALE GENOMIC DNA]</scope>
</reference>
<protein>
    <submittedName>
        <fullName evidence="1">Uncharacterized protein</fullName>
    </submittedName>
</protein>
<accession>A0AAV2HGQ2</accession>
<keyword evidence="2" id="KW-1185">Reference proteome</keyword>
<sequence>MTQDGKLKILIADLSENSINDRTSQSIPFTDLGCLDVPEGYEPDDIKNIVQALGKLIVKIVVTETSPRRPDVYPGTTVQYPKGSITGTGRIDFVKFKGASPGTRMAEDDNDRIKIVTSTSAVFDQSEAQHTTCILNYDTETSDVIVLSCQEVVADVESGRCEIFCAIDDPDVAQQLVREIYAFTRLHDSTRIKYNTRTQQNLVLTVSHPDGLPKHVSIGSQYKQQTQYTTSGITNSIYVYRLNLGNGCCGAPIYRPEKFTAMSLHPHSYMDGSVGVSAVEYEKI</sequence>
<name>A0AAV2HGQ2_LYMST</name>
<dbReference type="Proteomes" id="UP001497497">
    <property type="component" value="Unassembled WGS sequence"/>
</dbReference>
<dbReference type="EMBL" id="CAXITT010000133">
    <property type="protein sequence ID" value="CAL1533102.1"/>
    <property type="molecule type" value="Genomic_DNA"/>
</dbReference>
<evidence type="ECO:0000313" key="1">
    <source>
        <dbReference type="EMBL" id="CAL1533102.1"/>
    </source>
</evidence>
<dbReference type="AlphaFoldDB" id="A0AAV2HGQ2"/>
<gene>
    <name evidence="1" type="ORF">GSLYS_00007120001</name>
</gene>